<dbReference type="GeneID" id="301685246"/>
<feature type="compositionally biased region" description="Low complexity" evidence="1">
    <location>
        <begin position="27"/>
        <end position="43"/>
    </location>
</feature>
<feature type="compositionally biased region" description="Polar residues" evidence="1">
    <location>
        <begin position="14"/>
        <end position="23"/>
    </location>
</feature>
<evidence type="ECO:0000313" key="3">
    <source>
        <dbReference type="EMBL" id="GCE96445.1"/>
    </source>
</evidence>
<comment type="caution">
    <text evidence="3">The sequence shown here is derived from an EMBL/GenBank/DDBJ whole genome shotgun (WGS) entry which is preliminary data.</text>
</comment>
<sequence length="588" mass="65272">MNNRPIRANRPIDNKSQGTNQKRQAGPPRQQKQPLPQQPSKQPLAKKPKVAGRGEGVGAGSRSAIGKTSQLISPALSQKKHKPTVSSRRSPNPLSVALKKWLADSLAFSLLFGGSALFSVSAWFSYQLILNPDVGIWLNQFLPASTQIPLQPNDYLYSLEEIREELKAVGRFFGEPLPLPNREVLGDMSNSVTTARLEERLFAQNPYLKPWRSFLLPHESLVQAPVDLLIPVMQTRESSTTTPCPTGCKEIVELRVYKSVQTPYQAVGTPELYRLVYQLPVNGPAESFVLASLIGTRANQQGGNRPLPLTDITTFKNKVPESGVWFNLYGNRLVGDTQVPYGHIIHYNPKHYHLSSMLEWKSAAGEHPIWENVTGGPYPELLVEQTMGLEPQFSIYQVRPRRFVPNPIELVSISLDQEVVDHYAYRRAIRLARSGLWSPALSLMEPLKKNSGTGGDYPQNWPALAEAQLQLIQFHASITDAQATAAWASPSQKVLAGLIDGRWSEALNVVQSSSLNQTELLNLLQADGGRIKNRIQAALLENPEEPDLQAWGALILVAQQGRSEAIAWLETQSQASPDNKTRIRQLLD</sequence>
<keyword evidence="4" id="KW-1185">Reference proteome</keyword>
<organism evidence="3 4">
    <name type="scientific">Limnospira platensis NIES-46</name>
    <dbReference type="NCBI Taxonomy" id="1236695"/>
    <lineage>
        <taxon>Bacteria</taxon>
        <taxon>Bacillati</taxon>
        <taxon>Cyanobacteriota</taxon>
        <taxon>Cyanophyceae</taxon>
        <taxon>Oscillatoriophycideae</taxon>
        <taxon>Oscillatoriales</taxon>
        <taxon>Sirenicapillariaceae</taxon>
        <taxon>Limnospira</taxon>
    </lineage>
</organism>
<evidence type="ECO:0000313" key="4">
    <source>
        <dbReference type="Proteomes" id="UP000326169"/>
    </source>
</evidence>
<evidence type="ECO:0000256" key="2">
    <source>
        <dbReference type="SAM" id="Phobius"/>
    </source>
</evidence>
<proteinExistence type="predicted"/>
<evidence type="ECO:0000256" key="1">
    <source>
        <dbReference type="SAM" id="MobiDB-lite"/>
    </source>
</evidence>
<dbReference type="EMBL" id="BIMW01000191">
    <property type="protein sequence ID" value="GCE96445.1"/>
    <property type="molecule type" value="Genomic_DNA"/>
</dbReference>
<keyword evidence="2" id="KW-0472">Membrane</keyword>
<dbReference type="RefSeq" id="WP_006619294.1">
    <property type="nucleotide sequence ID" value="NZ_BIMW01000191.1"/>
</dbReference>
<name>A0A5M3TDE0_LIMPL</name>
<protein>
    <recommendedName>
        <fullName evidence="5">HEAT repeat domain-containing protein</fullName>
    </recommendedName>
</protein>
<keyword evidence="2" id="KW-0812">Transmembrane</keyword>
<feature type="transmembrane region" description="Helical" evidence="2">
    <location>
        <begin position="106"/>
        <end position="126"/>
    </location>
</feature>
<dbReference type="Proteomes" id="UP000326169">
    <property type="component" value="Unassembled WGS sequence"/>
</dbReference>
<evidence type="ECO:0008006" key="5">
    <source>
        <dbReference type="Google" id="ProtNLM"/>
    </source>
</evidence>
<accession>A0A5M3TDE0</accession>
<feature type="region of interest" description="Disordered" evidence="1">
    <location>
        <begin position="1"/>
        <end position="92"/>
    </location>
</feature>
<keyword evidence="2" id="KW-1133">Transmembrane helix</keyword>
<reference evidence="3 4" key="1">
    <citation type="journal article" date="2019" name="J Genomics">
        <title>The Draft Genome of a Hydrogen-producing Cyanobacterium, Arthrospira platensis NIES-46.</title>
        <authorList>
            <person name="Suzuki S."/>
            <person name="Yamaguchi H."/>
            <person name="Kawachi M."/>
        </authorList>
    </citation>
    <scope>NUCLEOTIDE SEQUENCE [LARGE SCALE GENOMIC DNA]</scope>
    <source>
        <strain evidence="3 4">NIES-46</strain>
    </source>
</reference>
<feature type="compositionally biased region" description="Polar residues" evidence="1">
    <location>
        <begin position="66"/>
        <end position="76"/>
    </location>
</feature>
<gene>
    <name evidence="3" type="ORF">NIES46_45170</name>
</gene>